<feature type="transmembrane region" description="Helical" evidence="1">
    <location>
        <begin position="38"/>
        <end position="60"/>
    </location>
</feature>
<comment type="caution">
    <text evidence="2">The sequence shown here is derived from an EMBL/GenBank/DDBJ whole genome shotgun (WGS) entry which is preliminary data.</text>
</comment>
<accession>K2MA08</accession>
<dbReference type="RefSeq" id="WP_008598163.1">
    <property type="nucleotide sequence ID" value="NZ_AMRM01000019.1"/>
</dbReference>
<proteinExistence type="predicted"/>
<sequence length="61" mass="6585">MAGLAFDSTTATLLFVLGCVMGYQYRRVWKADGPTWKLWVYGLMAAGALLAVSFIPLSAAL</sequence>
<reference evidence="2 3" key="1">
    <citation type="journal article" date="2012" name="J. Bacteriol.">
        <title>Genome Sequence of Nitratireductor pacificus Type Strain pht-3B.</title>
        <authorList>
            <person name="Lai Q."/>
            <person name="Li G."/>
            <person name="Shao Z."/>
        </authorList>
    </citation>
    <scope>NUCLEOTIDE SEQUENCE [LARGE SCALE GENOMIC DNA]</scope>
    <source>
        <strain evidence="3">pht-3B</strain>
    </source>
</reference>
<dbReference type="eggNOG" id="ENOG5032ZZ8">
    <property type="taxonomic scope" value="Bacteria"/>
</dbReference>
<keyword evidence="1" id="KW-1133">Transmembrane helix</keyword>
<name>K2MA08_9HYPH</name>
<dbReference type="Proteomes" id="UP000006786">
    <property type="component" value="Unassembled WGS sequence"/>
</dbReference>
<evidence type="ECO:0000256" key="1">
    <source>
        <dbReference type="SAM" id="Phobius"/>
    </source>
</evidence>
<protein>
    <submittedName>
        <fullName evidence="2">Uncharacterized protein</fullName>
    </submittedName>
</protein>
<gene>
    <name evidence="2" type="ORF">NA2_16383</name>
</gene>
<keyword evidence="1" id="KW-0472">Membrane</keyword>
<evidence type="ECO:0000313" key="2">
    <source>
        <dbReference type="EMBL" id="EKF17845.1"/>
    </source>
</evidence>
<dbReference type="PATRIC" id="fig|391937.3.peg.3364"/>
<organism evidence="2 3">
    <name type="scientific">Nitratireductor pacificus pht-3B</name>
    <dbReference type="NCBI Taxonomy" id="391937"/>
    <lineage>
        <taxon>Bacteria</taxon>
        <taxon>Pseudomonadati</taxon>
        <taxon>Pseudomonadota</taxon>
        <taxon>Alphaproteobacteria</taxon>
        <taxon>Hyphomicrobiales</taxon>
        <taxon>Phyllobacteriaceae</taxon>
        <taxon>Nitratireductor</taxon>
    </lineage>
</organism>
<keyword evidence="1" id="KW-0812">Transmembrane</keyword>
<evidence type="ECO:0000313" key="3">
    <source>
        <dbReference type="Proteomes" id="UP000006786"/>
    </source>
</evidence>
<keyword evidence="3" id="KW-1185">Reference proteome</keyword>
<dbReference type="AlphaFoldDB" id="K2MA08"/>
<dbReference type="OrthoDB" id="7872565at2"/>
<dbReference type="EMBL" id="AMRM01000019">
    <property type="protein sequence ID" value="EKF17845.1"/>
    <property type="molecule type" value="Genomic_DNA"/>
</dbReference>